<name>A0A1H2EM23_9BACT</name>
<keyword evidence="3" id="KW-0966">Cell projection</keyword>
<dbReference type="InterPro" id="IPR010930">
    <property type="entry name" value="Flg_bb/hook_C_dom"/>
</dbReference>
<accession>A0A1H2EM23</accession>
<sequence length="117" mass="12585">MVTSIQSNISALQAFSKQMAVSANNVANALSDDFKKSRAINTEGENYQVKTTITKIDTPGPLVADPLSDTGKLKELSNTDIAEELSNQIIIKQEFAANTKVIQTNEKTTGTLLDLIG</sequence>
<feature type="domain" description="Flagellar basal-body/hook protein C-terminal" evidence="2">
    <location>
        <begin position="75"/>
        <end position="115"/>
    </location>
</feature>
<dbReference type="Proteomes" id="UP000199608">
    <property type="component" value="Unassembled WGS sequence"/>
</dbReference>
<protein>
    <submittedName>
        <fullName evidence="3">Flagellar basal-body rod protein FlgC</fullName>
    </submittedName>
</protein>
<proteinExistence type="inferred from homology"/>
<keyword evidence="4" id="KW-1185">Reference proteome</keyword>
<reference evidence="4" key="1">
    <citation type="submission" date="2016-10" db="EMBL/GenBank/DDBJ databases">
        <authorList>
            <person name="Varghese N."/>
            <person name="Submissions S."/>
        </authorList>
    </citation>
    <scope>NUCLEOTIDE SEQUENCE [LARGE SCALE GENOMIC DNA]</scope>
    <source>
        <strain evidence="4">DSM 3384</strain>
    </source>
</reference>
<evidence type="ECO:0000313" key="4">
    <source>
        <dbReference type="Proteomes" id="UP000199608"/>
    </source>
</evidence>
<comment type="similarity">
    <text evidence="1">Belongs to the flagella basal body rod proteins family.</text>
</comment>
<evidence type="ECO:0000313" key="3">
    <source>
        <dbReference type="EMBL" id="SDT96141.1"/>
    </source>
</evidence>
<evidence type="ECO:0000259" key="2">
    <source>
        <dbReference type="Pfam" id="PF06429"/>
    </source>
</evidence>
<dbReference type="RefSeq" id="WP_092231596.1">
    <property type="nucleotide sequence ID" value="NZ_FNLL01000003.1"/>
</dbReference>
<keyword evidence="3" id="KW-0969">Cilium</keyword>
<dbReference type="AlphaFoldDB" id="A0A1H2EM23"/>
<gene>
    <name evidence="3" type="ORF">SAMN04487931_103219</name>
</gene>
<keyword evidence="3" id="KW-0282">Flagellum</keyword>
<dbReference type="EMBL" id="FNLL01000003">
    <property type="protein sequence ID" value="SDT96141.1"/>
    <property type="molecule type" value="Genomic_DNA"/>
</dbReference>
<organism evidence="3 4">
    <name type="scientific">Desulfobacula phenolica</name>
    <dbReference type="NCBI Taxonomy" id="90732"/>
    <lineage>
        <taxon>Bacteria</taxon>
        <taxon>Pseudomonadati</taxon>
        <taxon>Thermodesulfobacteriota</taxon>
        <taxon>Desulfobacteria</taxon>
        <taxon>Desulfobacterales</taxon>
        <taxon>Desulfobacteraceae</taxon>
        <taxon>Desulfobacula</taxon>
    </lineage>
</organism>
<evidence type="ECO:0000256" key="1">
    <source>
        <dbReference type="ARBA" id="ARBA00009677"/>
    </source>
</evidence>
<dbReference type="Pfam" id="PF06429">
    <property type="entry name" value="Flg_bbr_C"/>
    <property type="match status" value="1"/>
</dbReference>